<sequence>MNAKYKKSSAKWKASSTSSTSSSSTRRILPTPSSSYLASSEASDCDFTFKKPQISTAQSTKKPDDEFSSKLTFPFSSDTETPFPKWSNPHKNPASPAKKHTYSPHNGEPRKKPRIMSDLEMCWMPLTEPDVPSREEHQQMKTSVFDILDDDVYNEMRRSTTMRYARHSDRMLQPREASEAPPTVAPVNIESASQCGLHPQVLTLEEEKDSFDQDISLEAGIQLIKSCFQKSEILVILSIPEIAEELNDKNEVIPLPLDLPGKQSQEELPKPVMNATEIAHDILSDLVFTTIGAIEAYKILVEVNLRKNSTKSESRESQTEHLSPGISQGVSKCRMS</sequence>
<feature type="compositionally biased region" description="Basic and acidic residues" evidence="1">
    <location>
        <begin position="310"/>
        <end position="319"/>
    </location>
</feature>
<feature type="compositionally biased region" description="Polar residues" evidence="1">
    <location>
        <begin position="69"/>
        <end position="80"/>
    </location>
</feature>
<dbReference type="Proteomes" id="UP000014760">
    <property type="component" value="Unassembled WGS sequence"/>
</dbReference>
<dbReference type="EMBL" id="AMQN01001788">
    <property type="status" value="NOT_ANNOTATED_CDS"/>
    <property type="molecule type" value="Genomic_DNA"/>
</dbReference>
<evidence type="ECO:0000313" key="4">
    <source>
        <dbReference type="Proteomes" id="UP000014760"/>
    </source>
</evidence>
<feature type="region of interest" description="Disordered" evidence="1">
    <location>
        <begin position="309"/>
        <end position="336"/>
    </location>
</feature>
<dbReference type="EnsemblMetazoa" id="CapteT202095">
    <property type="protein sequence ID" value="CapteP202095"/>
    <property type="gene ID" value="CapteG202095"/>
</dbReference>
<dbReference type="EMBL" id="KB305766">
    <property type="protein sequence ID" value="ELU00695.1"/>
    <property type="molecule type" value="Genomic_DNA"/>
</dbReference>
<dbReference type="AlphaFoldDB" id="R7U2W5"/>
<reference evidence="2 4" key="2">
    <citation type="journal article" date="2013" name="Nature">
        <title>Insights into bilaterian evolution from three spiralian genomes.</title>
        <authorList>
            <person name="Simakov O."/>
            <person name="Marletaz F."/>
            <person name="Cho S.J."/>
            <person name="Edsinger-Gonzales E."/>
            <person name="Havlak P."/>
            <person name="Hellsten U."/>
            <person name="Kuo D.H."/>
            <person name="Larsson T."/>
            <person name="Lv J."/>
            <person name="Arendt D."/>
            <person name="Savage R."/>
            <person name="Osoegawa K."/>
            <person name="de Jong P."/>
            <person name="Grimwood J."/>
            <person name="Chapman J.A."/>
            <person name="Shapiro H."/>
            <person name="Aerts A."/>
            <person name="Otillar R.P."/>
            <person name="Terry A.Y."/>
            <person name="Boore J.L."/>
            <person name="Grigoriev I.V."/>
            <person name="Lindberg D.R."/>
            <person name="Seaver E.C."/>
            <person name="Weisblat D.A."/>
            <person name="Putnam N.H."/>
            <person name="Rokhsar D.S."/>
        </authorList>
    </citation>
    <scope>NUCLEOTIDE SEQUENCE</scope>
    <source>
        <strain evidence="2 4">I ESC-2004</strain>
    </source>
</reference>
<keyword evidence="4" id="KW-1185">Reference proteome</keyword>
<protein>
    <submittedName>
        <fullName evidence="2 3">Uncharacterized protein</fullName>
    </submittedName>
</protein>
<organism evidence="2">
    <name type="scientific">Capitella teleta</name>
    <name type="common">Polychaete worm</name>
    <dbReference type="NCBI Taxonomy" id="283909"/>
    <lineage>
        <taxon>Eukaryota</taxon>
        <taxon>Metazoa</taxon>
        <taxon>Spiralia</taxon>
        <taxon>Lophotrochozoa</taxon>
        <taxon>Annelida</taxon>
        <taxon>Polychaeta</taxon>
        <taxon>Sedentaria</taxon>
        <taxon>Scolecida</taxon>
        <taxon>Capitellidae</taxon>
        <taxon>Capitella</taxon>
    </lineage>
</organism>
<feature type="region of interest" description="Disordered" evidence="1">
    <location>
        <begin position="1"/>
        <end position="112"/>
    </location>
</feature>
<evidence type="ECO:0000313" key="2">
    <source>
        <dbReference type="EMBL" id="ELU00695.1"/>
    </source>
</evidence>
<accession>R7U2W5</accession>
<feature type="compositionally biased region" description="Low complexity" evidence="1">
    <location>
        <begin position="11"/>
        <end position="42"/>
    </location>
</feature>
<evidence type="ECO:0000256" key="1">
    <source>
        <dbReference type="SAM" id="MobiDB-lite"/>
    </source>
</evidence>
<dbReference type="HOGENOM" id="CLU_827032_0_0_1"/>
<name>R7U2W5_CAPTE</name>
<evidence type="ECO:0000313" key="3">
    <source>
        <dbReference type="EnsemblMetazoa" id="CapteP202095"/>
    </source>
</evidence>
<proteinExistence type="predicted"/>
<gene>
    <name evidence="2" type="ORF">CAPTEDRAFT_202095</name>
</gene>
<feature type="compositionally biased region" description="Basic residues" evidence="1">
    <location>
        <begin position="1"/>
        <end position="10"/>
    </location>
</feature>
<reference evidence="3" key="3">
    <citation type="submission" date="2015-06" db="UniProtKB">
        <authorList>
            <consortium name="EnsemblMetazoa"/>
        </authorList>
    </citation>
    <scope>IDENTIFICATION</scope>
</reference>
<reference evidence="4" key="1">
    <citation type="submission" date="2012-12" db="EMBL/GenBank/DDBJ databases">
        <authorList>
            <person name="Hellsten U."/>
            <person name="Grimwood J."/>
            <person name="Chapman J.A."/>
            <person name="Shapiro H."/>
            <person name="Aerts A."/>
            <person name="Otillar R.P."/>
            <person name="Terry A.Y."/>
            <person name="Boore J.L."/>
            <person name="Simakov O."/>
            <person name="Marletaz F."/>
            <person name="Cho S.-J."/>
            <person name="Edsinger-Gonzales E."/>
            <person name="Havlak P."/>
            <person name="Kuo D.-H."/>
            <person name="Larsson T."/>
            <person name="Lv J."/>
            <person name="Arendt D."/>
            <person name="Savage R."/>
            <person name="Osoegawa K."/>
            <person name="de Jong P."/>
            <person name="Lindberg D.R."/>
            <person name="Seaver E.C."/>
            <person name="Weisblat D.A."/>
            <person name="Putnam N.H."/>
            <person name="Grigoriev I.V."/>
            <person name="Rokhsar D.S."/>
        </authorList>
    </citation>
    <scope>NUCLEOTIDE SEQUENCE</scope>
    <source>
        <strain evidence="4">I ESC-2004</strain>
    </source>
</reference>